<dbReference type="InterPro" id="IPR036047">
    <property type="entry name" value="F-box-like_dom_sf"/>
</dbReference>
<dbReference type="AlphaFoldDB" id="A0A9P3G5M9"/>
<dbReference type="InterPro" id="IPR001810">
    <property type="entry name" value="F-box_dom"/>
</dbReference>
<accession>A0A9P3G5M9</accession>
<protein>
    <submittedName>
        <fullName evidence="2">F-box protein</fullName>
    </submittedName>
</protein>
<keyword evidence="3" id="KW-1185">Reference proteome</keyword>
<proteinExistence type="predicted"/>
<reference evidence="2 3" key="1">
    <citation type="submission" date="2021-08" db="EMBL/GenBank/DDBJ databases">
        <title>Draft Genome Sequence of Phanerochaete sordida strain YK-624.</title>
        <authorList>
            <person name="Mori T."/>
            <person name="Dohra H."/>
            <person name="Suzuki T."/>
            <person name="Kawagishi H."/>
            <person name="Hirai H."/>
        </authorList>
    </citation>
    <scope>NUCLEOTIDE SEQUENCE [LARGE SCALE GENOMIC DNA]</scope>
    <source>
        <strain evidence="2 3">YK-624</strain>
    </source>
</reference>
<organism evidence="2 3">
    <name type="scientific">Phanerochaete sordida</name>
    <dbReference type="NCBI Taxonomy" id="48140"/>
    <lineage>
        <taxon>Eukaryota</taxon>
        <taxon>Fungi</taxon>
        <taxon>Dikarya</taxon>
        <taxon>Basidiomycota</taxon>
        <taxon>Agaricomycotina</taxon>
        <taxon>Agaricomycetes</taxon>
        <taxon>Polyporales</taxon>
        <taxon>Phanerochaetaceae</taxon>
        <taxon>Phanerochaete</taxon>
    </lineage>
</organism>
<comment type="caution">
    <text evidence="2">The sequence shown here is derived from an EMBL/GenBank/DDBJ whole genome shotgun (WGS) entry which is preliminary data.</text>
</comment>
<evidence type="ECO:0000259" key="1">
    <source>
        <dbReference type="PROSITE" id="PS50181"/>
    </source>
</evidence>
<feature type="domain" description="F-box" evidence="1">
    <location>
        <begin position="2"/>
        <end position="51"/>
    </location>
</feature>
<evidence type="ECO:0000313" key="3">
    <source>
        <dbReference type="Proteomes" id="UP000703269"/>
    </source>
</evidence>
<dbReference type="Gene3D" id="2.130.10.10">
    <property type="entry name" value="YVTN repeat-like/Quinoprotein amine dehydrogenase"/>
    <property type="match status" value="1"/>
</dbReference>
<dbReference type="PROSITE" id="PS50181">
    <property type="entry name" value="FBOX"/>
    <property type="match status" value="1"/>
</dbReference>
<gene>
    <name evidence="2" type="ORF">PsYK624_043630</name>
</gene>
<dbReference type="CDD" id="cd09917">
    <property type="entry name" value="F-box_SF"/>
    <property type="match status" value="1"/>
</dbReference>
<dbReference type="SUPFAM" id="SSF81383">
    <property type="entry name" value="F-box domain"/>
    <property type="match status" value="1"/>
</dbReference>
<dbReference type="InterPro" id="IPR015943">
    <property type="entry name" value="WD40/YVTN_repeat-like_dom_sf"/>
</dbReference>
<sequence length="490" mass="52806">MAANITLLPSDIVIIFMHHLSARDLAALCCTCRILRDLVDEFGWKDYLKRHPRQSLSLSMASASWSSGAQVKYNMIADHNWKRQHFVARPLSQRWTGKLQPLLTINSSRLLLAAGNTIYSYGFSASAGPDVSPPVRLECAYTTSAFHPNRDITALTSLPDNGSDRTIVVGYADGNLERVTLPPCAEPAAQSGHIDASLRERYDFHDGSLIEGLSVSASHLLSLSSTGTAAFTSLASTELAPELVDVGTRCWSCHLEMGASSPYAAFGQTSLDPLSVHHISESHISPQPSILLSSATPAERSTAVYAISSAPPACAWGASKEILVSGWYDGIVRIFDLRTPTHLSADGAPSLLPCMSICDPWTPEPIYSLSCGGGSASHIAAGSARHSVLAFWDVRAHTRGWSVHAPGNDSSPVYSVVMDGARVFGANESRAFVFDFGPGVNEATYPPVVVEPEPAWRGVGRWRKAGADDGLKRAQREGPGFYVTKYRHSK</sequence>
<name>A0A9P3G5M9_9APHY</name>
<dbReference type="InterPro" id="IPR036322">
    <property type="entry name" value="WD40_repeat_dom_sf"/>
</dbReference>
<dbReference type="Pfam" id="PF00646">
    <property type="entry name" value="F-box"/>
    <property type="match status" value="1"/>
</dbReference>
<evidence type="ECO:0000313" key="2">
    <source>
        <dbReference type="EMBL" id="GJE88280.1"/>
    </source>
</evidence>
<dbReference type="SUPFAM" id="SSF50978">
    <property type="entry name" value="WD40 repeat-like"/>
    <property type="match status" value="1"/>
</dbReference>
<dbReference type="OrthoDB" id="1259151at2759"/>
<dbReference type="Proteomes" id="UP000703269">
    <property type="component" value="Unassembled WGS sequence"/>
</dbReference>
<dbReference type="EMBL" id="BPQB01000009">
    <property type="protein sequence ID" value="GJE88280.1"/>
    <property type="molecule type" value="Genomic_DNA"/>
</dbReference>